<feature type="chain" id="PRO_5021365833" evidence="1">
    <location>
        <begin position="22"/>
        <end position="780"/>
    </location>
</feature>
<dbReference type="OrthoDB" id="8587at2"/>
<keyword evidence="3" id="KW-1185">Reference proteome</keyword>
<dbReference type="EMBL" id="VFIY01000009">
    <property type="protein sequence ID" value="TPD60016.1"/>
    <property type="molecule type" value="Genomic_DNA"/>
</dbReference>
<dbReference type="GO" id="GO:0009297">
    <property type="term" value="P:pilus assembly"/>
    <property type="evidence" value="ECO:0007669"/>
    <property type="project" value="InterPro"/>
</dbReference>
<accession>A0A501PJY4</accession>
<dbReference type="InterPro" id="IPR000015">
    <property type="entry name" value="Fimb_usher"/>
</dbReference>
<dbReference type="PANTHER" id="PTHR30451:SF5">
    <property type="entry name" value="SLR0019 PROTEIN"/>
    <property type="match status" value="1"/>
</dbReference>
<sequence>MWGILVLLLTGAMLAVPEQLAASSVISSVNNAVIGKEAWTPMVVILTINDQGGKEPIVVFRQKGVWALPKGKLDAFRIEDSGSYLLLDGDLYRPFEQDESASFHYDSAHAHLHVQLSPCHYCLTKVSAGGRKKGSPAAVTSDAVTAFFLDYDLEAYVADGKIYGLGAGNIGISGNWGVVHSRWGVSGEKGDLYHLESSAIFDDIEGHRTLVIGDGITRGMSVVAPVTYRGISWFSNFDIDPDFVSYSLPMVSGLLMTSENVDLRVNGSSRFQAQIPRGRFGIGDIPAPDGFSEIELMTRNHEGGTTIGRYPVYIATELLGEDIAAYGVTLGWERDSWAEEDFQYSQPFAQGILRYGLSGNFTLSGALEANESVIDGVLGGEVMLGHLGVLSFGTGLSWKLEPDEVGPPVGYMFRVSFSRKSPTFNFGGDVSYVSQSYRQVGGSDEQHVETRYNFWGSRRLFGGMMNVSAHWMNSRTDDDVGFVSLNYSRTLGEMGYLSVGGMWIEGETNELGIRLSWTVPLGGGKRVSSELQRHTDGTRQARLGFGKSIGGETGVGYNIDLGVGEEMDGRAMLEYRGAAIDARMNLFRRFGKMGWHGHLGGGLLVAEGKLIATREADRGTVLVQVPQLPQVPVYINNRKVGETGEEGWLAFPQSAHVPGKVSIDDTVLPLSVSMNRTSADVLVGRSRVSVVSFTPLKIYRKEGVVQFLSGEFPPPGTLVKTMDHSDALPVGYEGRVYLTSQTSLERYFLTVGSETCEFEVDFNTNQSEVEQNVLPVFICH</sequence>
<dbReference type="Proteomes" id="UP000319148">
    <property type="component" value="Unassembled WGS sequence"/>
</dbReference>
<comment type="caution">
    <text evidence="2">The sequence shown here is derived from an EMBL/GenBank/DDBJ whole genome shotgun (WGS) entry which is preliminary data.</text>
</comment>
<dbReference type="AlphaFoldDB" id="A0A501PJY4"/>
<name>A0A501PJY4_9PROT</name>
<evidence type="ECO:0000313" key="3">
    <source>
        <dbReference type="Proteomes" id="UP000319148"/>
    </source>
</evidence>
<gene>
    <name evidence="2" type="ORF">FIV46_09435</name>
</gene>
<feature type="signal peptide" evidence="1">
    <location>
        <begin position="1"/>
        <end position="21"/>
    </location>
</feature>
<proteinExistence type="predicted"/>
<evidence type="ECO:0000313" key="2">
    <source>
        <dbReference type="EMBL" id="TPD60016.1"/>
    </source>
</evidence>
<dbReference type="PANTHER" id="PTHR30451">
    <property type="entry name" value="OUTER MEMBRANE USHER PROTEIN"/>
    <property type="match status" value="1"/>
</dbReference>
<keyword evidence="1" id="KW-0732">Signal</keyword>
<organism evidence="2 3">
    <name type="scientific">Emcibacter nanhaiensis</name>
    <dbReference type="NCBI Taxonomy" id="1505037"/>
    <lineage>
        <taxon>Bacteria</taxon>
        <taxon>Pseudomonadati</taxon>
        <taxon>Pseudomonadota</taxon>
        <taxon>Alphaproteobacteria</taxon>
        <taxon>Emcibacterales</taxon>
        <taxon>Emcibacteraceae</taxon>
        <taxon>Emcibacter</taxon>
    </lineage>
</organism>
<dbReference type="Gene3D" id="2.60.40.3110">
    <property type="match status" value="1"/>
</dbReference>
<dbReference type="Gene3D" id="2.60.40.2610">
    <property type="entry name" value="Outer membrane usher protein FimD, plug domain"/>
    <property type="match status" value="1"/>
</dbReference>
<reference evidence="3" key="1">
    <citation type="submission" date="2019-06" db="EMBL/GenBank/DDBJ databases">
        <title>The complete genome of Emcibacter congregatus ZYLT.</title>
        <authorList>
            <person name="Zhao Z."/>
        </authorList>
    </citation>
    <scope>NUCLEOTIDE SEQUENCE [LARGE SCALE GENOMIC DNA]</scope>
    <source>
        <strain evidence="3">MCCC 1A06723</strain>
    </source>
</reference>
<dbReference type="GO" id="GO:0015473">
    <property type="term" value="F:fimbrial usher porin activity"/>
    <property type="evidence" value="ECO:0007669"/>
    <property type="project" value="InterPro"/>
</dbReference>
<protein>
    <submittedName>
        <fullName evidence="2">Fimbrial biogenesis outer membrane usher protein</fullName>
    </submittedName>
</protein>
<evidence type="ECO:0000256" key="1">
    <source>
        <dbReference type="SAM" id="SignalP"/>
    </source>
</evidence>
<dbReference type="InterPro" id="IPR042186">
    <property type="entry name" value="FimD_plug_dom"/>
</dbReference>
<dbReference type="GO" id="GO:0009279">
    <property type="term" value="C:cell outer membrane"/>
    <property type="evidence" value="ECO:0007669"/>
    <property type="project" value="TreeGrafter"/>
</dbReference>
<dbReference type="Pfam" id="PF00577">
    <property type="entry name" value="Usher"/>
    <property type="match status" value="1"/>
</dbReference>